<dbReference type="STRING" id="1129793.GPLA_2684"/>
<reference evidence="2" key="1">
    <citation type="journal article" date="2014" name="Environ. Microbiol.">
        <title>Comparative genomics of the marine bacterial genus Glaciecola reveals the high degree of genomic diversity and genomic characteristic for cold adaptation.</title>
        <authorList>
            <person name="Qin Q.L."/>
            <person name="Xie B.B."/>
            <person name="Yu Y."/>
            <person name="Shu Y.L."/>
            <person name="Rong J.C."/>
            <person name="Zhang Y.J."/>
            <person name="Zhao D.L."/>
            <person name="Chen X.L."/>
            <person name="Zhang X.Y."/>
            <person name="Chen B."/>
            <person name="Zhou B.C."/>
            <person name="Zhang Y.Z."/>
        </authorList>
    </citation>
    <scope>NUCLEOTIDE SEQUENCE [LARGE SCALE GENOMIC DNA]</scope>
    <source>
        <strain evidence="2">LMG 21857</strain>
    </source>
</reference>
<sequence length="38" mass="4370">MFMNICCHLGTRVKSAMAIKKGWLITSPIVDMDNYPKR</sequence>
<dbReference type="Proteomes" id="UP000006322">
    <property type="component" value="Unassembled WGS sequence"/>
</dbReference>
<protein>
    <submittedName>
        <fullName evidence="1">Uncharacterized protein</fullName>
    </submittedName>
</protein>
<evidence type="ECO:0000313" key="1">
    <source>
        <dbReference type="EMBL" id="GAC33578.1"/>
    </source>
</evidence>
<accession>K6ZXV5</accession>
<comment type="caution">
    <text evidence="1">The sequence shown here is derived from an EMBL/GenBank/DDBJ whole genome shotgun (WGS) entry which is preliminary data.</text>
</comment>
<proteinExistence type="predicted"/>
<dbReference type="EMBL" id="BAER01000064">
    <property type="protein sequence ID" value="GAC33578.1"/>
    <property type="molecule type" value="Genomic_DNA"/>
</dbReference>
<keyword evidence="2" id="KW-1185">Reference proteome</keyword>
<gene>
    <name evidence="1" type="ORF">GPLA_2684</name>
</gene>
<evidence type="ECO:0000313" key="2">
    <source>
        <dbReference type="Proteomes" id="UP000006322"/>
    </source>
</evidence>
<name>K6ZXV5_9ALTE</name>
<dbReference type="AlphaFoldDB" id="K6ZXV5"/>
<organism evidence="1 2">
    <name type="scientific">Paraglaciecola polaris LMG 21857</name>
    <dbReference type="NCBI Taxonomy" id="1129793"/>
    <lineage>
        <taxon>Bacteria</taxon>
        <taxon>Pseudomonadati</taxon>
        <taxon>Pseudomonadota</taxon>
        <taxon>Gammaproteobacteria</taxon>
        <taxon>Alteromonadales</taxon>
        <taxon>Alteromonadaceae</taxon>
        <taxon>Paraglaciecola</taxon>
    </lineage>
</organism>